<dbReference type="OrthoDB" id="9775677at2"/>
<gene>
    <name evidence="1" type="ORF">DSW25_06980</name>
</gene>
<proteinExistence type="predicted"/>
<evidence type="ECO:0000313" key="2">
    <source>
        <dbReference type="Proteomes" id="UP000027734"/>
    </source>
</evidence>
<dbReference type="RefSeq" id="WP_156023487.1">
    <property type="nucleotide sequence ID" value="NZ_JAMC01000002.1"/>
</dbReference>
<keyword evidence="2" id="KW-1185">Reference proteome</keyword>
<dbReference type="AlphaFoldDB" id="A0A073IL44"/>
<name>A0A073IL44_9RHOB</name>
<organism evidence="1 2">
    <name type="scientific">Sulfitobacter donghicola DSW-25 = KCTC 12864 = JCM 14565</name>
    <dbReference type="NCBI Taxonomy" id="1300350"/>
    <lineage>
        <taxon>Bacteria</taxon>
        <taxon>Pseudomonadati</taxon>
        <taxon>Pseudomonadota</taxon>
        <taxon>Alphaproteobacteria</taxon>
        <taxon>Rhodobacterales</taxon>
        <taxon>Roseobacteraceae</taxon>
        <taxon>Sulfitobacter</taxon>
    </lineage>
</organism>
<evidence type="ECO:0000313" key="1">
    <source>
        <dbReference type="EMBL" id="KEJ90315.1"/>
    </source>
</evidence>
<sequence length="48" mass="4965">MLRNWWGSAPRQFFIPIGVNGKVLKGKVFGPLGHGKTLGSVVAGSAAG</sequence>
<comment type="caution">
    <text evidence="1">The sequence shown here is derived from an EMBL/GenBank/DDBJ whole genome shotgun (WGS) entry which is preliminary data.</text>
</comment>
<protein>
    <submittedName>
        <fullName evidence="1">Uncharacterized protein</fullName>
    </submittedName>
</protein>
<dbReference type="EMBL" id="JAMC01000002">
    <property type="protein sequence ID" value="KEJ90315.1"/>
    <property type="molecule type" value="Genomic_DNA"/>
</dbReference>
<dbReference type="Proteomes" id="UP000027734">
    <property type="component" value="Unassembled WGS sequence"/>
</dbReference>
<reference evidence="1 2" key="1">
    <citation type="submission" date="2014-01" db="EMBL/GenBank/DDBJ databases">
        <title>Sulfitobacter donghicola JCM 14565 Genome Sequencing.</title>
        <authorList>
            <person name="Lai Q."/>
            <person name="Hong Z."/>
        </authorList>
    </citation>
    <scope>NUCLEOTIDE SEQUENCE [LARGE SCALE GENOMIC DNA]</scope>
    <source>
        <strain evidence="1 2">JCM 14565</strain>
    </source>
</reference>
<accession>A0A073IL44</accession>